<dbReference type="RefSeq" id="WP_176520213.1">
    <property type="nucleotide sequence ID" value="NZ_PDWU01000030.1"/>
</dbReference>
<evidence type="ECO:0000256" key="1">
    <source>
        <dbReference type="ARBA" id="ARBA00022801"/>
    </source>
</evidence>
<dbReference type="AlphaFoldDB" id="A0A286D9P1"/>
<keyword evidence="5" id="KW-1185">Reference proteome</keyword>
<dbReference type="Pfam" id="PF20434">
    <property type="entry name" value="BD-FAE"/>
    <property type="match status" value="1"/>
</dbReference>
<keyword evidence="1" id="KW-0378">Hydrolase</keyword>
<proteinExistence type="predicted"/>
<evidence type="ECO:0000256" key="2">
    <source>
        <dbReference type="SAM" id="SignalP"/>
    </source>
</evidence>
<protein>
    <submittedName>
        <fullName evidence="4">Acetyl esterase/lipase</fullName>
    </submittedName>
</protein>
<accession>A0A286D9P1</accession>
<sequence>MHTSLLRFGLLFLLSCNAVPMAQAQGFREWLEEARQASRQPAATPPALPAGARALRDVAYGSDPRQRFDVYLPARTRNAPAPGAPVLLFVHGGGWENGNKDNPGVVEDKAAYWLPKGYILVSTNYRMRPDTAPLDQARDVARALAKVQQLAPQWDADPSRVVLIGHSAGAHLAALVGASSALWREAGAGKPRGVVSLDSGALDVPDLMRRPRIPKLYHRAFGGNPDDWIAASPHHQLTGEAVPMLIVCSTRRPDACPQGRALAGKAAKLGVRMEVLPQDLSHREINRELGEISSYTKAVDGFIRSLVR</sequence>
<dbReference type="Gene3D" id="3.40.50.1820">
    <property type="entry name" value="alpha/beta hydrolase"/>
    <property type="match status" value="1"/>
</dbReference>
<dbReference type="Proteomes" id="UP000219374">
    <property type="component" value="Unassembled WGS sequence"/>
</dbReference>
<dbReference type="InterPro" id="IPR050300">
    <property type="entry name" value="GDXG_lipolytic_enzyme"/>
</dbReference>
<name>A0A286D9P1_9GAMM</name>
<feature type="domain" description="BD-FAE-like" evidence="3">
    <location>
        <begin position="69"/>
        <end position="181"/>
    </location>
</feature>
<dbReference type="InterPro" id="IPR029058">
    <property type="entry name" value="AB_hydrolase_fold"/>
</dbReference>
<keyword evidence="2" id="KW-0732">Signal</keyword>
<feature type="chain" id="PRO_5012063683" evidence="2">
    <location>
        <begin position="25"/>
        <end position="308"/>
    </location>
</feature>
<organism evidence="4 5">
    <name type="scientific">Pseudoxanthomonas wuyuanensis</name>
    <dbReference type="NCBI Taxonomy" id="1073196"/>
    <lineage>
        <taxon>Bacteria</taxon>
        <taxon>Pseudomonadati</taxon>
        <taxon>Pseudomonadota</taxon>
        <taxon>Gammaproteobacteria</taxon>
        <taxon>Lysobacterales</taxon>
        <taxon>Lysobacteraceae</taxon>
        <taxon>Pseudoxanthomonas</taxon>
    </lineage>
</organism>
<dbReference type="EMBL" id="OCND01000007">
    <property type="protein sequence ID" value="SOD55360.1"/>
    <property type="molecule type" value="Genomic_DNA"/>
</dbReference>
<dbReference type="PANTHER" id="PTHR48081">
    <property type="entry name" value="AB HYDROLASE SUPERFAMILY PROTEIN C4A8.06C"/>
    <property type="match status" value="1"/>
</dbReference>
<dbReference type="GO" id="GO:0016787">
    <property type="term" value="F:hydrolase activity"/>
    <property type="evidence" value="ECO:0007669"/>
    <property type="project" value="UniProtKB-KW"/>
</dbReference>
<evidence type="ECO:0000259" key="3">
    <source>
        <dbReference type="Pfam" id="PF20434"/>
    </source>
</evidence>
<gene>
    <name evidence="4" type="ORF">SAMN06296416_10738</name>
</gene>
<evidence type="ECO:0000313" key="5">
    <source>
        <dbReference type="Proteomes" id="UP000219374"/>
    </source>
</evidence>
<evidence type="ECO:0000313" key="4">
    <source>
        <dbReference type="EMBL" id="SOD55360.1"/>
    </source>
</evidence>
<reference evidence="4 5" key="1">
    <citation type="submission" date="2017-09" db="EMBL/GenBank/DDBJ databases">
        <authorList>
            <person name="Ehlers B."/>
            <person name="Leendertz F.H."/>
        </authorList>
    </citation>
    <scope>NUCLEOTIDE SEQUENCE [LARGE SCALE GENOMIC DNA]</scope>
    <source>
        <strain evidence="4 5">CGMCC 1.10978</strain>
    </source>
</reference>
<dbReference type="PANTHER" id="PTHR48081:SF33">
    <property type="entry name" value="KYNURENINE FORMAMIDASE"/>
    <property type="match status" value="1"/>
</dbReference>
<dbReference type="InterPro" id="IPR049492">
    <property type="entry name" value="BD-FAE-like_dom"/>
</dbReference>
<dbReference type="SUPFAM" id="SSF53474">
    <property type="entry name" value="alpha/beta-Hydrolases"/>
    <property type="match status" value="1"/>
</dbReference>
<feature type="signal peptide" evidence="2">
    <location>
        <begin position="1"/>
        <end position="24"/>
    </location>
</feature>